<evidence type="ECO:0000313" key="1">
    <source>
        <dbReference type="EMBL" id="ETJ38655.1"/>
    </source>
</evidence>
<dbReference type="EMBL" id="AZMM01007297">
    <property type="protein sequence ID" value="ETJ38655.1"/>
    <property type="molecule type" value="Genomic_DNA"/>
</dbReference>
<feature type="non-terminal residue" evidence="1">
    <location>
        <position position="26"/>
    </location>
</feature>
<gene>
    <name evidence="1" type="ORF">Q604_UNBC07297G0001</name>
</gene>
<organism evidence="1">
    <name type="scientific">human gut metagenome</name>
    <dbReference type="NCBI Taxonomy" id="408170"/>
    <lineage>
        <taxon>unclassified sequences</taxon>
        <taxon>metagenomes</taxon>
        <taxon>organismal metagenomes</taxon>
    </lineage>
</organism>
<name>W1YAD2_9ZZZZ</name>
<sequence>MPGTANATIGNAALPIYTDKEELILS</sequence>
<protein>
    <submittedName>
        <fullName evidence="1">Uncharacterized protein</fullName>
    </submittedName>
</protein>
<accession>W1YAD2</accession>
<reference evidence="1" key="1">
    <citation type="submission" date="2013-12" db="EMBL/GenBank/DDBJ databases">
        <title>A Varibaculum cambriense genome reconstructed from a premature infant gut community with otherwise low bacterial novelty that shifts toward anaerobic metabolism during the third week of life.</title>
        <authorList>
            <person name="Brown C.T."/>
            <person name="Sharon I."/>
            <person name="Thomas B.C."/>
            <person name="Castelle C.J."/>
            <person name="Morowitz M.J."/>
            <person name="Banfield J.F."/>
        </authorList>
    </citation>
    <scope>NUCLEOTIDE SEQUENCE</scope>
</reference>
<comment type="caution">
    <text evidence="1">The sequence shown here is derived from an EMBL/GenBank/DDBJ whole genome shotgun (WGS) entry which is preliminary data.</text>
</comment>
<proteinExistence type="predicted"/>
<dbReference type="AlphaFoldDB" id="W1YAD2"/>